<proteinExistence type="predicted"/>
<sequence>MPLNSMPGKVFKKNGSTITVEHQEKLFRLYASHFKPVQTDVHAATDYNCRTTPSRPQQSQRENRQPL</sequence>
<evidence type="ECO:0000256" key="1">
    <source>
        <dbReference type="SAM" id="MobiDB-lite"/>
    </source>
</evidence>
<evidence type="ECO:0000313" key="3">
    <source>
        <dbReference type="Proteomes" id="UP000828390"/>
    </source>
</evidence>
<keyword evidence="3" id="KW-1185">Reference proteome</keyword>
<feature type="region of interest" description="Disordered" evidence="1">
    <location>
        <begin position="48"/>
        <end position="67"/>
    </location>
</feature>
<organism evidence="2 3">
    <name type="scientific">Dreissena polymorpha</name>
    <name type="common">Zebra mussel</name>
    <name type="synonym">Mytilus polymorpha</name>
    <dbReference type="NCBI Taxonomy" id="45954"/>
    <lineage>
        <taxon>Eukaryota</taxon>
        <taxon>Metazoa</taxon>
        <taxon>Spiralia</taxon>
        <taxon>Lophotrochozoa</taxon>
        <taxon>Mollusca</taxon>
        <taxon>Bivalvia</taxon>
        <taxon>Autobranchia</taxon>
        <taxon>Heteroconchia</taxon>
        <taxon>Euheterodonta</taxon>
        <taxon>Imparidentia</taxon>
        <taxon>Neoheterodontei</taxon>
        <taxon>Myida</taxon>
        <taxon>Dreissenoidea</taxon>
        <taxon>Dreissenidae</taxon>
        <taxon>Dreissena</taxon>
    </lineage>
</organism>
<dbReference type="Proteomes" id="UP000828390">
    <property type="component" value="Unassembled WGS sequence"/>
</dbReference>
<protein>
    <submittedName>
        <fullName evidence="2">Uncharacterized protein</fullName>
    </submittedName>
</protein>
<dbReference type="EMBL" id="JAIWYP010000001">
    <property type="protein sequence ID" value="KAH3881632.1"/>
    <property type="molecule type" value="Genomic_DNA"/>
</dbReference>
<reference evidence="2" key="2">
    <citation type="submission" date="2020-11" db="EMBL/GenBank/DDBJ databases">
        <authorList>
            <person name="McCartney M.A."/>
            <person name="Auch B."/>
            <person name="Kono T."/>
            <person name="Mallez S."/>
            <person name="Becker A."/>
            <person name="Gohl D.M."/>
            <person name="Silverstein K.A.T."/>
            <person name="Koren S."/>
            <person name="Bechman K.B."/>
            <person name="Herman A."/>
            <person name="Abrahante J.E."/>
            <person name="Garbe J."/>
        </authorList>
    </citation>
    <scope>NUCLEOTIDE SEQUENCE</scope>
    <source>
        <strain evidence="2">Duluth1</strain>
        <tissue evidence="2">Whole animal</tissue>
    </source>
</reference>
<accession>A0A9D4MPV6</accession>
<feature type="compositionally biased region" description="Polar residues" evidence="1">
    <location>
        <begin position="48"/>
        <end position="60"/>
    </location>
</feature>
<dbReference type="AlphaFoldDB" id="A0A9D4MPV6"/>
<gene>
    <name evidence="2" type="ORF">DPMN_005558</name>
</gene>
<name>A0A9D4MPV6_DREPO</name>
<evidence type="ECO:0000313" key="2">
    <source>
        <dbReference type="EMBL" id="KAH3881632.1"/>
    </source>
</evidence>
<reference evidence="2" key="1">
    <citation type="journal article" date="2019" name="bioRxiv">
        <title>The Genome of the Zebra Mussel, Dreissena polymorpha: A Resource for Invasive Species Research.</title>
        <authorList>
            <person name="McCartney M.A."/>
            <person name="Auch B."/>
            <person name="Kono T."/>
            <person name="Mallez S."/>
            <person name="Zhang Y."/>
            <person name="Obille A."/>
            <person name="Becker A."/>
            <person name="Abrahante J.E."/>
            <person name="Garbe J."/>
            <person name="Badalamenti J.P."/>
            <person name="Herman A."/>
            <person name="Mangelson H."/>
            <person name="Liachko I."/>
            <person name="Sullivan S."/>
            <person name="Sone E.D."/>
            <person name="Koren S."/>
            <person name="Silverstein K.A.T."/>
            <person name="Beckman K.B."/>
            <person name="Gohl D.M."/>
        </authorList>
    </citation>
    <scope>NUCLEOTIDE SEQUENCE</scope>
    <source>
        <strain evidence="2">Duluth1</strain>
        <tissue evidence="2">Whole animal</tissue>
    </source>
</reference>
<comment type="caution">
    <text evidence="2">The sequence shown here is derived from an EMBL/GenBank/DDBJ whole genome shotgun (WGS) entry which is preliminary data.</text>
</comment>